<reference evidence="2" key="1">
    <citation type="submission" date="2024-04" db="EMBL/GenBank/DDBJ databases">
        <title>Salinicola lusitanus LLJ914,a marine bacterium isolated from the Okinawa Trough.</title>
        <authorList>
            <person name="Li J."/>
        </authorList>
    </citation>
    <scope>NUCLEOTIDE SEQUENCE [LARGE SCALE GENOMIC DNA]</scope>
</reference>
<dbReference type="AlphaFoldDB" id="A0AAW0N6W4"/>
<protein>
    <submittedName>
        <fullName evidence="1">Uncharacterized protein</fullName>
    </submittedName>
</protein>
<sequence length="131" mass="14856">MRAQLSPRMLYSTRPLFRVCIRPDLLRTRPGILPRSLCADAGAAQLARTDVQTLEMCEALQQDYTGPQESEALQQDIYCGRRVRLYSRTWTSGECGSTAGLILRLDLRRVRLYSRTYTASGPQESEALQQD</sequence>
<accession>A0AAW0N6W4</accession>
<evidence type="ECO:0000313" key="2">
    <source>
        <dbReference type="Proteomes" id="UP001460270"/>
    </source>
</evidence>
<comment type="caution">
    <text evidence="1">The sequence shown here is derived from an EMBL/GenBank/DDBJ whole genome shotgun (WGS) entry which is preliminary data.</text>
</comment>
<dbReference type="EMBL" id="JBBPFD010000016">
    <property type="protein sequence ID" value="KAK7893251.1"/>
    <property type="molecule type" value="Genomic_DNA"/>
</dbReference>
<dbReference type="Proteomes" id="UP001460270">
    <property type="component" value="Unassembled WGS sequence"/>
</dbReference>
<evidence type="ECO:0000313" key="1">
    <source>
        <dbReference type="EMBL" id="KAK7893251.1"/>
    </source>
</evidence>
<gene>
    <name evidence="1" type="ORF">WMY93_022403</name>
</gene>
<name>A0AAW0N6W4_9GOBI</name>
<keyword evidence="2" id="KW-1185">Reference proteome</keyword>
<organism evidence="1 2">
    <name type="scientific">Mugilogobius chulae</name>
    <name type="common">yellowstripe goby</name>
    <dbReference type="NCBI Taxonomy" id="88201"/>
    <lineage>
        <taxon>Eukaryota</taxon>
        <taxon>Metazoa</taxon>
        <taxon>Chordata</taxon>
        <taxon>Craniata</taxon>
        <taxon>Vertebrata</taxon>
        <taxon>Euteleostomi</taxon>
        <taxon>Actinopterygii</taxon>
        <taxon>Neopterygii</taxon>
        <taxon>Teleostei</taxon>
        <taxon>Neoteleostei</taxon>
        <taxon>Acanthomorphata</taxon>
        <taxon>Gobiaria</taxon>
        <taxon>Gobiiformes</taxon>
        <taxon>Gobioidei</taxon>
        <taxon>Gobiidae</taxon>
        <taxon>Gobionellinae</taxon>
        <taxon>Mugilogobius</taxon>
    </lineage>
</organism>
<proteinExistence type="predicted"/>